<evidence type="ECO:0000256" key="5">
    <source>
        <dbReference type="PROSITE-ProRule" id="PRU10141"/>
    </source>
</evidence>
<dbReference type="InterPro" id="IPR041664">
    <property type="entry name" value="AAA_16"/>
</dbReference>
<dbReference type="CDD" id="cd14014">
    <property type="entry name" value="STKc_PknB_like"/>
    <property type="match status" value="1"/>
</dbReference>
<dbReference type="InterPro" id="IPR011990">
    <property type="entry name" value="TPR-like_helical_dom_sf"/>
</dbReference>
<proteinExistence type="predicted"/>
<gene>
    <name evidence="7" type="ORF">E6K76_09465</name>
</gene>
<dbReference type="InterPro" id="IPR017441">
    <property type="entry name" value="Protein_kinase_ATP_BS"/>
</dbReference>
<evidence type="ECO:0000256" key="2">
    <source>
        <dbReference type="ARBA" id="ARBA00022741"/>
    </source>
</evidence>
<dbReference type="Gene3D" id="3.40.50.300">
    <property type="entry name" value="P-loop containing nucleotide triphosphate hydrolases"/>
    <property type="match status" value="1"/>
</dbReference>
<dbReference type="SUPFAM" id="SSF56112">
    <property type="entry name" value="Protein kinase-like (PK-like)"/>
    <property type="match status" value="1"/>
</dbReference>
<evidence type="ECO:0000259" key="6">
    <source>
        <dbReference type="PROSITE" id="PS50011"/>
    </source>
</evidence>
<evidence type="ECO:0000256" key="4">
    <source>
        <dbReference type="ARBA" id="ARBA00022840"/>
    </source>
</evidence>
<dbReference type="Gene3D" id="1.25.40.10">
    <property type="entry name" value="Tetratricopeptide repeat domain"/>
    <property type="match status" value="2"/>
</dbReference>
<evidence type="ECO:0000313" key="8">
    <source>
        <dbReference type="Proteomes" id="UP000316852"/>
    </source>
</evidence>
<dbReference type="SUPFAM" id="SSF52540">
    <property type="entry name" value="P-loop containing nucleoside triphosphate hydrolases"/>
    <property type="match status" value="1"/>
</dbReference>
<keyword evidence="2 5" id="KW-0547">Nucleotide-binding</keyword>
<dbReference type="Proteomes" id="UP000316852">
    <property type="component" value="Unassembled WGS sequence"/>
</dbReference>
<dbReference type="Pfam" id="PF00069">
    <property type="entry name" value="Pkinase"/>
    <property type="match status" value="1"/>
</dbReference>
<dbReference type="Gene3D" id="1.10.510.10">
    <property type="entry name" value="Transferase(Phosphotransferase) domain 1"/>
    <property type="match status" value="1"/>
</dbReference>
<dbReference type="InterPro" id="IPR027417">
    <property type="entry name" value="P-loop_NTPase"/>
</dbReference>
<dbReference type="SUPFAM" id="SSF48452">
    <property type="entry name" value="TPR-like"/>
    <property type="match status" value="2"/>
</dbReference>
<dbReference type="InterPro" id="IPR011009">
    <property type="entry name" value="Kinase-like_dom_sf"/>
</dbReference>
<evidence type="ECO:0000256" key="1">
    <source>
        <dbReference type="ARBA" id="ARBA00022679"/>
    </source>
</evidence>
<evidence type="ECO:0000313" key="7">
    <source>
        <dbReference type="EMBL" id="TMQ57850.1"/>
    </source>
</evidence>
<name>A0A538T2J0_UNCEI</name>
<sequence>MTSPSIPKRYESRSLLGEGGSGRVYRVQDSIRDRELALKLVTPAESAFLRREFDSLRQIRHENLIQVFDWGALPSGEAYYTMELIEGGDWARRMGEPQSADEVRRVLTGLLRGLAHLHCHGEIHGDLKPGNILLGAGGVVKITDAGMGGSGGAASGQSGTPGYAAPEVWEGEPADIRSDLYSVGVMAYEALTGKHPFAGHTVREVISGQLEGWVPSPGAHGVRVPADLERVVMRALERQPGLRQGSADEFMEGFGVEDRIGEILGGRLVGREKEIAEIERLLYSEEPGTPTLLYVTGEPGIGKSTLLHEISHRLLSSGGLAVALDFSNKLSIDEQLVESLELSRKGGKLHAIPELTIDLATLLWEYGQGSPLLVHTSLRSLVDAASEQVCRSLARYVWALSVEGGRASRVLIALGDSSRGSSEDPFERTIQLPPFTGVVFDEALKQTLGTANLQGELIAKLKGLTGGNPGALRFAVASLIDQKLLDRRDGVWKFREVAQIHSLEIEPKSNPWFLAWRHLDSDEERALVAISLLRRVNSSQQLREFGIVRRAEDLLPSLEAKGWLRRSHGVWSLASDGIRQVALSPTTEEVQLEAANCILESRHGSGDSDELAGLELRYRPSLASLYRGLESAESALQRGEHRAAIESFALCLDLAARSHLLSRARSICLRLAYILHQVGDDERATKCLKADELWGDGTAALDDAASRHHLLGQIALSKGELDSARAHLTRSIDLTGSTKNSSLLLQCHADLAEIDWRHGGEASRSRAIDRVRTVLSQYSDDPSLRNERAALMYELGAAMVVAGASRESIETLRAGFELAESEYWKMRIANAMSSAFQYLGDPDGEREWLDQAWRFAESSRSDSFKARILSNRGSWLFHQGQFAEAADQNRLSSKWARRFGSSFEYIAGRAGSGMCSIHLARYEDALADAREVMRASQALKDLTYVGKAFEIEGLANYFLGRGDLAEEGVRKALALLSEHGYTVVRPRLGWLLAKVLRRRDEVEESDRLLREAEIELLETRDPEDLWGVQIEMHLARSRNGNAASSVAEIETLFRDSEQRGLLVIVVPAALAISEILHEQRLDHTKFRDLLTVGLERAERSGMRELAWQLSYRMGALAARVGLRKESRSRFTLASRLLHQIVSELGDEHRKSYLRAAHVVSAIKDMDTLS</sequence>
<dbReference type="PANTHER" id="PTHR43289">
    <property type="entry name" value="MITOGEN-ACTIVATED PROTEIN KINASE KINASE KINASE 20-RELATED"/>
    <property type="match status" value="1"/>
</dbReference>
<reference evidence="7 8" key="1">
    <citation type="journal article" date="2019" name="Nat. Microbiol.">
        <title>Mediterranean grassland soil C-N compound turnover is dependent on rainfall and depth, and is mediated by genomically divergent microorganisms.</title>
        <authorList>
            <person name="Diamond S."/>
            <person name="Andeer P.F."/>
            <person name="Li Z."/>
            <person name="Crits-Christoph A."/>
            <person name="Burstein D."/>
            <person name="Anantharaman K."/>
            <person name="Lane K.R."/>
            <person name="Thomas B.C."/>
            <person name="Pan C."/>
            <person name="Northen T.R."/>
            <person name="Banfield J.F."/>
        </authorList>
    </citation>
    <scope>NUCLEOTIDE SEQUENCE [LARGE SCALE GENOMIC DNA]</scope>
    <source>
        <strain evidence="7">WS_6</strain>
    </source>
</reference>
<dbReference type="PROSITE" id="PS50011">
    <property type="entry name" value="PROTEIN_KINASE_DOM"/>
    <property type="match status" value="1"/>
</dbReference>
<feature type="domain" description="Protein kinase" evidence="6">
    <location>
        <begin position="10"/>
        <end position="255"/>
    </location>
</feature>
<dbReference type="SMART" id="SM00220">
    <property type="entry name" value="S_TKc"/>
    <property type="match status" value="1"/>
</dbReference>
<dbReference type="GO" id="GO:0004674">
    <property type="term" value="F:protein serine/threonine kinase activity"/>
    <property type="evidence" value="ECO:0007669"/>
    <property type="project" value="TreeGrafter"/>
</dbReference>
<organism evidence="7 8">
    <name type="scientific">Eiseniibacteriota bacterium</name>
    <dbReference type="NCBI Taxonomy" id="2212470"/>
    <lineage>
        <taxon>Bacteria</taxon>
        <taxon>Candidatus Eiseniibacteriota</taxon>
    </lineage>
</organism>
<dbReference type="PROSITE" id="PS00107">
    <property type="entry name" value="PROTEIN_KINASE_ATP"/>
    <property type="match status" value="1"/>
</dbReference>
<evidence type="ECO:0000256" key="3">
    <source>
        <dbReference type="ARBA" id="ARBA00022777"/>
    </source>
</evidence>
<keyword evidence="4 5" id="KW-0067">ATP-binding</keyword>
<protein>
    <recommendedName>
        <fullName evidence="6">Protein kinase domain-containing protein</fullName>
    </recommendedName>
</protein>
<dbReference type="GO" id="GO:0005524">
    <property type="term" value="F:ATP binding"/>
    <property type="evidence" value="ECO:0007669"/>
    <property type="project" value="UniProtKB-UniRule"/>
</dbReference>
<accession>A0A538T2J0</accession>
<dbReference type="AlphaFoldDB" id="A0A538T2J0"/>
<dbReference type="EMBL" id="VBOW01000048">
    <property type="protein sequence ID" value="TMQ57850.1"/>
    <property type="molecule type" value="Genomic_DNA"/>
</dbReference>
<keyword evidence="1" id="KW-0808">Transferase</keyword>
<dbReference type="Pfam" id="PF13191">
    <property type="entry name" value="AAA_16"/>
    <property type="match status" value="1"/>
</dbReference>
<dbReference type="PANTHER" id="PTHR43289:SF6">
    <property type="entry name" value="SERINE_THREONINE-PROTEIN KINASE NEKL-3"/>
    <property type="match status" value="1"/>
</dbReference>
<dbReference type="InterPro" id="IPR000719">
    <property type="entry name" value="Prot_kinase_dom"/>
</dbReference>
<keyword evidence="3" id="KW-0418">Kinase</keyword>
<feature type="binding site" evidence="5">
    <location>
        <position position="39"/>
    </location>
    <ligand>
        <name>ATP</name>
        <dbReference type="ChEBI" id="CHEBI:30616"/>
    </ligand>
</feature>
<comment type="caution">
    <text evidence="7">The sequence shown here is derived from an EMBL/GenBank/DDBJ whole genome shotgun (WGS) entry which is preliminary data.</text>
</comment>